<keyword evidence="12" id="KW-1185">Reference proteome</keyword>
<evidence type="ECO:0000313" key="12">
    <source>
        <dbReference type="Proteomes" id="UP000472273"/>
    </source>
</evidence>
<dbReference type="PROSITE" id="PS50089">
    <property type="entry name" value="ZF_RING_2"/>
    <property type="match status" value="1"/>
</dbReference>
<keyword evidence="3" id="KW-0808">Transferase</keyword>
<dbReference type="GO" id="GO:0006513">
    <property type="term" value="P:protein monoubiquitination"/>
    <property type="evidence" value="ECO:0007669"/>
    <property type="project" value="TreeGrafter"/>
</dbReference>
<evidence type="ECO:0000256" key="5">
    <source>
        <dbReference type="ARBA" id="ARBA00022771"/>
    </source>
</evidence>
<evidence type="ECO:0000256" key="9">
    <source>
        <dbReference type="PROSITE-ProRule" id="PRU00175"/>
    </source>
</evidence>
<evidence type="ECO:0000259" key="10">
    <source>
        <dbReference type="PROSITE" id="PS50089"/>
    </source>
</evidence>
<dbReference type="SUPFAM" id="SSF57850">
    <property type="entry name" value="RING/U-box"/>
    <property type="match status" value="1"/>
</dbReference>
<evidence type="ECO:0000256" key="6">
    <source>
        <dbReference type="ARBA" id="ARBA00022833"/>
    </source>
</evidence>
<keyword evidence="5 9" id="KW-0863">Zinc-finger</keyword>
<keyword evidence="4" id="KW-0479">Metal-binding</keyword>
<evidence type="ECO:0000256" key="8">
    <source>
        <dbReference type="ARBA" id="ARBA00023163"/>
    </source>
</evidence>
<dbReference type="PANTHER" id="PTHR46077:SF1">
    <property type="entry name" value="TOP1 BINDING ARGININE_SERINE RICH PROTEIN, E3 UBIQUITIN LIGASE"/>
    <property type="match status" value="1"/>
</dbReference>
<sequence length="77" mass="9162">MFENVAYLDRCWHRFCFRCVLEWSKNKAECPLCKQPFHSIVHSLLLLEGQCLLQIVGSCLKGYQLRQQGREMQKCIR</sequence>
<evidence type="ECO:0000256" key="1">
    <source>
        <dbReference type="ARBA" id="ARBA00000900"/>
    </source>
</evidence>
<reference evidence="11" key="1">
    <citation type="submission" date="2025-08" db="UniProtKB">
        <authorList>
            <consortium name="Ensembl"/>
        </authorList>
    </citation>
    <scope>IDENTIFICATION</scope>
</reference>
<evidence type="ECO:0000256" key="7">
    <source>
        <dbReference type="ARBA" id="ARBA00023015"/>
    </source>
</evidence>
<accession>A0A670ZH07</accession>
<dbReference type="EC" id="2.3.2.27" evidence="2"/>
<dbReference type="Pfam" id="PF13923">
    <property type="entry name" value="zf-C3HC4_2"/>
    <property type="match status" value="1"/>
</dbReference>
<dbReference type="InterPro" id="IPR017907">
    <property type="entry name" value="Znf_RING_CS"/>
</dbReference>
<dbReference type="AlphaFoldDB" id="A0A670ZH07"/>
<keyword evidence="7" id="KW-0805">Transcription regulation</keyword>
<dbReference type="GO" id="GO:0000209">
    <property type="term" value="P:protein polyubiquitination"/>
    <property type="evidence" value="ECO:0007669"/>
    <property type="project" value="TreeGrafter"/>
</dbReference>
<name>A0A670ZH07_PSETE</name>
<dbReference type="Ensembl" id="ENSPTXT00000022735.1">
    <property type="protein sequence ID" value="ENSPTXP00000022058.1"/>
    <property type="gene ID" value="ENSPTXG00000015266.1"/>
</dbReference>
<organism evidence="11 12">
    <name type="scientific">Pseudonaja textilis</name>
    <name type="common">Eastern brown snake</name>
    <dbReference type="NCBI Taxonomy" id="8673"/>
    <lineage>
        <taxon>Eukaryota</taxon>
        <taxon>Metazoa</taxon>
        <taxon>Chordata</taxon>
        <taxon>Craniata</taxon>
        <taxon>Vertebrata</taxon>
        <taxon>Euteleostomi</taxon>
        <taxon>Lepidosauria</taxon>
        <taxon>Squamata</taxon>
        <taxon>Bifurcata</taxon>
        <taxon>Unidentata</taxon>
        <taxon>Episquamata</taxon>
        <taxon>Toxicofera</taxon>
        <taxon>Serpentes</taxon>
        <taxon>Colubroidea</taxon>
        <taxon>Elapidae</taxon>
        <taxon>Hydrophiinae</taxon>
        <taxon>Pseudonaja</taxon>
    </lineage>
</organism>
<dbReference type="PANTHER" id="PTHR46077">
    <property type="entry name" value="E3 UBIQUITIN-PROTEIN LIGASE TOPORS"/>
    <property type="match status" value="1"/>
</dbReference>
<dbReference type="Gene3D" id="3.30.40.10">
    <property type="entry name" value="Zinc/RING finger domain, C3HC4 (zinc finger)"/>
    <property type="match status" value="1"/>
</dbReference>
<comment type="catalytic activity">
    <reaction evidence="1">
        <text>S-ubiquitinyl-[E2 ubiquitin-conjugating enzyme]-L-cysteine + [acceptor protein]-L-lysine = [E2 ubiquitin-conjugating enzyme]-L-cysteine + N(6)-ubiquitinyl-[acceptor protein]-L-lysine.</text>
        <dbReference type="EC" id="2.3.2.27"/>
    </reaction>
</comment>
<evidence type="ECO:0000256" key="2">
    <source>
        <dbReference type="ARBA" id="ARBA00012483"/>
    </source>
</evidence>
<feature type="domain" description="RING-type" evidence="10">
    <location>
        <begin position="11"/>
        <end position="34"/>
    </location>
</feature>
<dbReference type="Proteomes" id="UP000472273">
    <property type="component" value="Unplaced"/>
</dbReference>
<keyword evidence="8" id="KW-0804">Transcription</keyword>
<keyword evidence="6" id="KW-0862">Zinc</keyword>
<dbReference type="InterPro" id="IPR001841">
    <property type="entry name" value="Znf_RING"/>
</dbReference>
<dbReference type="PROSITE" id="PS00518">
    <property type="entry name" value="ZF_RING_1"/>
    <property type="match status" value="1"/>
</dbReference>
<proteinExistence type="predicted"/>
<reference evidence="11" key="2">
    <citation type="submission" date="2025-09" db="UniProtKB">
        <authorList>
            <consortium name="Ensembl"/>
        </authorList>
    </citation>
    <scope>IDENTIFICATION</scope>
</reference>
<protein>
    <recommendedName>
        <fullName evidence="2">RING-type E3 ubiquitin transferase</fullName>
        <ecNumber evidence="2">2.3.2.27</ecNumber>
    </recommendedName>
</protein>
<evidence type="ECO:0000256" key="4">
    <source>
        <dbReference type="ARBA" id="ARBA00022723"/>
    </source>
</evidence>
<dbReference type="GO" id="GO:0008270">
    <property type="term" value="F:zinc ion binding"/>
    <property type="evidence" value="ECO:0007669"/>
    <property type="project" value="UniProtKB-KW"/>
</dbReference>
<evidence type="ECO:0000313" key="11">
    <source>
        <dbReference type="Ensembl" id="ENSPTXP00000022058.1"/>
    </source>
</evidence>
<dbReference type="GO" id="GO:0061630">
    <property type="term" value="F:ubiquitin protein ligase activity"/>
    <property type="evidence" value="ECO:0007669"/>
    <property type="project" value="UniProtKB-EC"/>
</dbReference>
<evidence type="ECO:0000256" key="3">
    <source>
        <dbReference type="ARBA" id="ARBA00022679"/>
    </source>
</evidence>
<dbReference type="InterPro" id="IPR013083">
    <property type="entry name" value="Znf_RING/FYVE/PHD"/>
</dbReference>